<dbReference type="Gene3D" id="3.40.395.10">
    <property type="entry name" value="Adenoviral Proteinase, Chain A"/>
    <property type="match status" value="1"/>
</dbReference>
<evidence type="ECO:0000313" key="6">
    <source>
        <dbReference type="Proteomes" id="UP000504610"/>
    </source>
</evidence>
<protein>
    <submittedName>
        <fullName evidence="7">Uncharacterized protein LOC108808114</fullName>
    </submittedName>
</protein>
<feature type="compositionally biased region" description="Acidic residues" evidence="4">
    <location>
        <begin position="263"/>
        <end position="279"/>
    </location>
</feature>
<keyword evidence="6" id="KW-1185">Reference proteome</keyword>
<dbReference type="GeneID" id="108808114"/>
<accession>A0A9W3BV12</accession>
<evidence type="ECO:0000313" key="7">
    <source>
        <dbReference type="RefSeq" id="XP_056843067.1"/>
    </source>
</evidence>
<dbReference type="KEGG" id="rsz:108808114"/>
<dbReference type="InterPro" id="IPR038765">
    <property type="entry name" value="Papain-like_cys_pep_sf"/>
</dbReference>
<dbReference type="InterPro" id="IPR003653">
    <property type="entry name" value="Peptidase_C48_C"/>
</dbReference>
<evidence type="ECO:0000256" key="3">
    <source>
        <dbReference type="ARBA" id="ARBA00022801"/>
    </source>
</evidence>
<dbReference type="AlphaFoldDB" id="A0A9W3BV12"/>
<reference evidence="6" key="1">
    <citation type="journal article" date="2019" name="Database">
        <title>The radish genome database (RadishGD): an integrated information resource for radish genomics.</title>
        <authorList>
            <person name="Yu H.J."/>
            <person name="Baek S."/>
            <person name="Lee Y.J."/>
            <person name="Cho A."/>
            <person name="Mun J.H."/>
        </authorList>
    </citation>
    <scope>NUCLEOTIDE SEQUENCE [LARGE SCALE GENOMIC DNA]</scope>
    <source>
        <strain evidence="6">cv. WK10039</strain>
    </source>
</reference>
<evidence type="ECO:0000256" key="4">
    <source>
        <dbReference type="SAM" id="MobiDB-lite"/>
    </source>
</evidence>
<gene>
    <name evidence="7" type="primary">LOC108808114</name>
</gene>
<dbReference type="Pfam" id="PF09331">
    <property type="entry name" value="DUF1985"/>
    <property type="match status" value="1"/>
</dbReference>
<keyword evidence="3" id="KW-0378">Hydrolase</keyword>
<organism evidence="6 7">
    <name type="scientific">Raphanus sativus</name>
    <name type="common">Radish</name>
    <name type="synonym">Raphanus raphanistrum var. sativus</name>
    <dbReference type="NCBI Taxonomy" id="3726"/>
    <lineage>
        <taxon>Eukaryota</taxon>
        <taxon>Viridiplantae</taxon>
        <taxon>Streptophyta</taxon>
        <taxon>Embryophyta</taxon>
        <taxon>Tracheophyta</taxon>
        <taxon>Spermatophyta</taxon>
        <taxon>Magnoliopsida</taxon>
        <taxon>eudicotyledons</taxon>
        <taxon>Gunneridae</taxon>
        <taxon>Pentapetalae</taxon>
        <taxon>rosids</taxon>
        <taxon>malvids</taxon>
        <taxon>Brassicales</taxon>
        <taxon>Brassicaceae</taxon>
        <taxon>Brassiceae</taxon>
        <taxon>Raphanus</taxon>
    </lineage>
</organism>
<dbReference type="GO" id="GO:0006508">
    <property type="term" value="P:proteolysis"/>
    <property type="evidence" value="ECO:0007669"/>
    <property type="project" value="UniProtKB-KW"/>
</dbReference>
<sequence length="910" mass="100925">MASVDLNLPERMFAAGDEPVGERINSYHRTKRTEALIAALDAAELEFLKNSTFGKVISLDENPPFSGAFCQYIIVRLLKVNKKYEIWILFAGKPIRFSLREFAIVTGLNCDQLPESSKKRKKNPLNEKLYWNELFGSLKCCNVDTVIDMLKNRVVKDKYTRIKFACLAITSSILLPSSHNPRIIPEHVELIRDIKEFLDYPWGRVSFHFLITNLTQKNELALSHSLIALKGYVDAIQMVMVAAIPRLKEEVVQNEPVVVVVDSDSDDDDGTEDEAEESEQQPRVEKPPNVTRYQVIPGHARDIDLECEVAFPSILPDPVEDFAGAVDFNWVDELDDPKVERIVTLDGEAFSFSNDLFVGGLTASDLQRMTGQLKDYLPALEDRLFERMLSASANFVSASVFEQAIQDLQLSVRRTMKDIETTLKGAVEDNVKNLECSCISLITSLLSKDKISSTPVPDAVFEQHQSGSLLNPIDSMRGSTPPPSNGQPETAVTDLAGKLISDEPTLQPLPPTEQSLAPFVGHRRDDKGNQESATVDVAEPVEIRGTIPFSETDATLEDDNPKEASPLGDASGLGDTGLAVPTSDNDHLLEELLIPYNLLEIPSFSLGLSQEEAEEVLVDANPTQYVLPQPQAEAETLETRRSKRPRILPTLYQDYHCDPKIAALHPIHPDLDGMFDQLVSFISRNEIIRTDQSVTLTSAEMLDIAVRAQHMTPKVMDVLMRFLSRQIPELVNSYVILESSFLTTLAKQHARLVKTSLKDRSKLKFQQDQILKIRAANLDHIYFPFNIDQKHWVGVCVDIKASAVHVLDCNSSLKTDSLLKKEFNPIATVIPYIFKSDQLGDPSCMAKPLAVSRCKGVAQIASPTDAGAMAVLLIQAHSVAGVDGCKAISARVLPDASKQLAVNFFQSLGL</sequence>
<dbReference type="RefSeq" id="XP_056843067.1">
    <property type="nucleotide sequence ID" value="XM_056987087.1"/>
</dbReference>
<dbReference type="Proteomes" id="UP000504610">
    <property type="component" value="Chromosome 6"/>
</dbReference>
<dbReference type="SUPFAM" id="SSF54001">
    <property type="entry name" value="Cysteine proteinases"/>
    <property type="match status" value="1"/>
</dbReference>
<dbReference type="PROSITE" id="PS50600">
    <property type="entry name" value="ULP_PROTEASE"/>
    <property type="match status" value="1"/>
</dbReference>
<evidence type="ECO:0000256" key="1">
    <source>
        <dbReference type="ARBA" id="ARBA00005234"/>
    </source>
</evidence>
<dbReference type="OrthoDB" id="1114298at2759"/>
<feature type="region of interest" description="Disordered" evidence="4">
    <location>
        <begin position="469"/>
        <end position="579"/>
    </location>
</feature>
<dbReference type="PANTHER" id="PTHR48449:SF2">
    <property type="entry name" value="UBIQUITIN-LIKE PROTEASE FAMILY PROFILE DOMAIN-CONTAINING PROTEIN"/>
    <property type="match status" value="1"/>
</dbReference>
<comment type="similarity">
    <text evidence="1">Belongs to the peptidase C48 family.</text>
</comment>
<feature type="domain" description="Ubiquitin-like protease family profile" evidence="5">
    <location>
        <begin position="694"/>
        <end position="877"/>
    </location>
</feature>
<feature type="region of interest" description="Disordered" evidence="4">
    <location>
        <begin position="258"/>
        <end position="288"/>
    </location>
</feature>
<dbReference type="InterPro" id="IPR015410">
    <property type="entry name" value="DUF1985"/>
</dbReference>
<reference evidence="7" key="2">
    <citation type="submission" date="2025-08" db="UniProtKB">
        <authorList>
            <consortium name="RefSeq"/>
        </authorList>
    </citation>
    <scope>IDENTIFICATION</scope>
    <source>
        <tissue evidence="7">Leaf</tissue>
    </source>
</reference>
<dbReference type="PANTHER" id="PTHR48449">
    <property type="entry name" value="DUF1985 DOMAIN-CONTAINING PROTEIN"/>
    <property type="match status" value="1"/>
</dbReference>
<name>A0A9W3BV12_RAPSA</name>
<evidence type="ECO:0000256" key="2">
    <source>
        <dbReference type="ARBA" id="ARBA00022670"/>
    </source>
</evidence>
<keyword evidence="2" id="KW-0645">Protease</keyword>
<dbReference type="Pfam" id="PF02902">
    <property type="entry name" value="Peptidase_C48"/>
    <property type="match status" value="1"/>
</dbReference>
<dbReference type="GO" id="GO:0008234">
    <property type="term" value="F:cysteine-type peptidase activity"/>
    <property type="evidence" value="ECO:0007669"/>
    <property type="project" value="InterPro"/>
</dbReference>
<proteinExistence type="inferred from homology"/>
<evidence type="ECO:0000259" key="5">
    <source>
        <dbReference type="PROSITE" id="PS50600"/>
    </source>
</evidence>